<dbReference type="InterPro" id="IPR042095">
    <property type="entry name" value="SUMF_sf"/>
</dbReference>
<dbReference type="GeneID" id="7048905"/>
<dbReference type="InterPro" id="IPR051128">
    <property type="entry name" value="EgtD_Methyltrsf_superfamily"/>
</dbReference>
<dbReference type="InterPro" id="IPR029063">
    <property type="entry name" value="SAM-dependent_MTases_sf"/>
</dbReference>
<evidence type="ECO:0000256" key="2">
    <source>
        <dbReference type="ARBA" id="ARBA00022679"/>
    </source>
</evidence>
<keyword evidence="1" id="KW-0489">Methyltransferase</keyword>
<dbReference type="JaponicusDB" id="SJAG_00832">
    <property type="gene designation" value="egt1"/>
</dbReference>
<organism evidence="5 7">
    <name type="scientific">Schizosaccharomyces japonicus (strain yFS275 / FY16936)</name>
    <name type="common">Fission yeast</name>
    <dbReference type="NCBI Taxonomy" id="402676"/>
    <lineage>
        <taxon>Eukaryota</taxon>
        <taxon>Fungi</taxon>
        <taxon>Dikarya</taxon>
        <taxon>Ascomycota</taxon>
        <taxon>Taphrinomycotina</taxon>
        <taxon>Schizosaccharomycetes</taxon>
        <taxon>Schizosaccharomycetales</taxon>
        <taxon>Schizosaccharomycetaceae</taxon>
        <taxon>Schizosaccharomyces</taxon>
    </lineage>
</organism>
<accession>B6JWQ3</accession>
<dbReference type="PANTHER" id="PTHR43397:SF1">
    <property type="entry name" value="ERGOTHIONEINE BIOSYNTHESIS PROTEIN 1"/>
    <property type="match status" value="1"/>
</dbReference>
<dbReference type="GO" id="GO:0052699">
    <property type="term" value="P:ergothioneine biosynthetic process"/>
    <property type="evidence" value="ECO:0007669"/>
    <property type="project" value="EnsemblFungi"/>
</dbReference>
<dbReference type="OMA" id="FKHWHPT"/>
<dbReference type="NCBIfam" id="TIGR03439">
    <property type="entry name" value="methyl_EasF"/>
    <property type="match status" value="1"/>
</dbReference>
<evidence type="ECO:0000313" key="7">
    <source>
        <dbReference type="Proteomes" id="UP000001744"/>
    </source>
</evidence>
<dbReference type="Gene3D" id="3.40.50.150">
    <property type="entry name" value="Vaccinia Virus protein VP39"/>
    <property type="match status" value="1"/>
</dbReference>
<dbReference type="STRING" id="402676.B6JWQ3"/>
<dbReference type="Gene3D" id="3.90.1580.10">
    <property type="entry name" value="paralog of FGE (formylglycine-generating enzyme)"/>
    <property type="match status" value="2"/>
</dbReference>
<dbReference type="SUPFAM" id="SSF53335">
    <property type="entry name" value="S-adenosyl-L-methionine-dependent methyltransferases"/>
    <property type="match status" value="1"/>
</dbReference>
<dbReference type="PANTHER" id="PTHR43397">
    <property type="entry name" value="ERGOTHIONEINE BIOSYNTHESIS PROTEIN 1"/>
    <property type="match status" value="1"/>
</dbReference>
<dbReference type="GO" id="GO:1903257">
    <property type="term" value="P:selenoneine biosynthetic process"/>
    <property type="evidence" value="ECO:0007669"/>
    <property type="project" value="EnsemblFungi"/>
</dbReference>
<dbReference type="SUPFAM" id="SSF56436">
    <property type="entry name" value="C-type lectin-like"/>
    <property type="match status" value="1"/>
</dbReference>
<dbReference type="RefSeq" id="XP_002172097.1">
    <property type="nucleotide sequence ID" value="XM_002172061.2"/>
</dbReference>
<dbReference type="AlphaFoldDB" id="B6JWQ3"/>
<feature type="domain" description="Sulfatase-modifying factor enzyme-like" evidence="3">
    <location>
        <begin position="510"/>
        <end position="752"/>
    </location>
</feature>
<dbReference type="OrthoDB" id="659at2759"/>
<keyword evidence="7" id="KW-1185">Reference proteome</keyword>
<dbReference type="EMBL" id="KE651166">
    <property type="protein sequence ID" value="EEB05804.1"/>
    <property type="molecule type" value="Genomic_DNA"/>
</dbReference>
<keyword evidence="2" id="KW-0808">Transferase</keyword>
<evidence type="ECO:0000313" key="5">
    <source>
        <dbReference type="EMBL" id="EEB05804.1"/>
    </source>
</evidence>
<dbReference type="Proteomes" id="UP000001744">
    <property type="component" value="Unassembled WGS sequence"/>
</dbReference>
<dbReference type="GO" id="GO:0052706">
    <property type="term" value="F:L-histidine N(alpha)-methyltransferase activity"/>
    <property type="evidence" value="ECO:0000318"/>
    <property type="project" value="GO_Central"/>
</dbReference>
<evidence type="ECO:0000259" key="3">
    <source>
        <dbReference type="Pfam" id="PF03781"/>
    </source>
</evidence>
<dbReference type="InterPro" id="IPR016187">
    <property type="entry name" value="CTDL_fold"/>
</dbReference>
<dbReference type="VEuPathDB" id="FungiDB:SJAG_00832"/>
<dbReference type="InterPro" id="IPR005532">
    <property type="entry name" value="SUMF_dom"/>
</dbReference>
<dbReference type="HOGENOM" id="CLU_006921_0_1_1"/>
<sequence>MMAESIIDIGATADIFSAQSVSANLKQSRLSSSLLYDETGLQLFGQITQEDEYYPFRLEMQLLQKHADWIAEHVRSKTSTTIILELGCGSMRKTKVLLDAFENTCSPVHYYALDLNRKELQNSLNTLEASTSYRNVKISGICGCFKHALSYLPILRSSPNSKFVLTYLGSSIGNFSREESATFLQAFSSKLKPDDQIIVSFDHRHEKETIISAYNDKHHITEKFELNILNHVNHIFGARLFHLDDWRYQGEYDEHTGVHKAFLISKRPVTIPELQLSFPQNHKLLCEESWKSSSEEANKILHNGGFFTEAELKSNHGFSLFIASVPTFDVSRNPETPCPTLEEWTQIRLAWLYLVFKLYPRDLYFTELIPVRHPFIFYIGHVPAFNDIYLARLTDGKPTLGRKDYWDWFQRGIDPDLDNTKKCHWHSQPPEKWPSVEEVNEYERNVWSRLVSIYKQGEMSANMQRAMWMIYEHTAMHLETSYYILLQSDYHIISPNNFPPPIAPALQTDPTWVRVPESFITMGIPTTADGKETFYYGWDNEKPERQVSVRCFEIANRPISNGEYLSFLKETTQSKEEFEAAIPKTWLLKDEMLFAKSMYGPLPIEHVLGWPVATSYDELKQYANAKGCRLPTDYELRAFYDHVLKPNEETYVDTAGYATAFQQWYPKSLQDEEKPQIYTGLWEWTSTVLKEDLDFTPEELYPDYTRDFFDGKHNVVMGGSFTTVARIANRRSFRNFYQRKYPYAWIGARLVKVTNTLS</sequence>
<dbReference type="InterPro" id="IPR017805">
    <property type="entry name" value="SAM_MeTrfase_EasF-type_put"/>
</dbReference>
<evidence type="ECO:0000259" key="4">
    <source>
        <dbReference type="Pfam" id="PF10017"/>
    </source>
</evidence>
<dbReference type="InterPro" id="IPR019257">
    <property type="entry name" value="MeTrfase_dom"/>
</dbReference>
<proteinExistence type="predicted"/>
<dbReference type="Pfam" id="PF10017">
    <property type="entry name" value="Methyltransf_33"/>
    <property type="match status" value="1"/>
</dbReference>
<evidence type="ECO:0000313" key="6">
    <source>
        <dbReference type="JaponicusDB" id="SJAG_00832"/>
    </source>
</evidence>
<name>B6JWQ3_SCHJY</name>
<protein>
    <submittedName>
        <fullName evidence="5">Sulfatase modifying factor 1</fullName>
    </submittedName>
</protein>
<reference evidence="5 7" key="1">
    <citation type="journal article" date="2011" name="Science">
        <title>Comparative functional genomics of the fission yeasts.</title>
        <authorList>
            <person name="Rhind N."/>
            <person name="Chen Z."/>
            <person name="Yassour M."/>
            <person name="Thompson D.A."/>
            <person name="Haas B.J."/>
            <person name="Habib N."/>
            <person name="Wapinski I."/>
            <person name="Roy S."/>
            <person name="Lin M.F."/>
            <person name="Heiman D.I."/>
            <person name="Young S.K."/>
            <person name="Furuya K."/>
            <person name="Guo Y."/>
            <person name="Pidoux A."/>
            <person name="Chen H.M."/>
            <person name="Robbertse B."/>
            <person name="Goldberg J.M."/>
            <person name="Aoki K."/>
            <person name="Bayne E.H."/>
            <person name="Berlin A.M."/>
            <person name="Desjardins C.A."/>
            <person name="Dobbs E."/>
            <person name="Dukaj L."/>
            <person name="Fan L."/>
            <person name="FitzGerald M.G."/>
            <person name="French C."/>
            <person name="Gujja S."/>
            <person name="Hansen K."/>
            <person name="Keifenheim D."/>
            <person name="Levin J.Z."/>
            <person name="Mosher R.A."/>
            <person name="Mueller C.A."/>
            <person name="Pfiffner J."/>
            <person name="Priest M."/>
            <person name="Russ C."/>
            <person name="Smialowska A."/>
            <person name="Swoboda P."/>
            <person name="Sykes S.M."/>
            <person name="Vaughn M."/>
            <person name="Vengrova S."/>
            <person name="Yoder R."/>
            <person name="Zeng Q."/>
            <person name="Allshire R."/>
            <person name="Baulcombe D."/>
            <person name="Birren B.W."/>
            <person name="Brown W."/>
            <person name="Ekwall K."/>
            <person name="Kellis M."/>
            <person name="Leatherwood J."/>
            <person name="Levin H."/>
            <person name="Margalit H."/>
            <person name="Martienssen R."/>
            <person name="Nieduszynski C.A."/>
            <person name="Spatafora J.W."/>
            <person name="Friedman N."/>
            <person name="Dalgaard J.Z."/>
            <person name="Baumann P."/>
            <person name="Niki H."/>
            <person name="Regev A."/>
            <person name="Nusbaum C."/>
        </authorList>
    </citation>
    <scope>NUCLEOTIDE SEQUENCE [LARGE SCALE GENOMIC DNA]</scope>
    <source>
        <strain evidence="7">yFS275 / FY16936</strain>
    </source>
</reference>
<gene>
    <name evidence="6" type="primary">egt1</name>
    <name evidence="5" type="ORF">SJAG_00832</name>
</gene>
<evidence type="ECO:0000256" key="1">
    <source>
        <dbReference type="ARBA" id="ARBA00022603"/>
    </source>
</evidence>
<feature type="domain" description="Histidine-specific methyltransferase SAM-dependent" evidence="4">
    <location>
        <begin position="19"/>
        <end position="319"/>
    </location>
</feature>
<dbReference type="GO" id="GO:0032259">
    <property type="term" value="P:methylation"/>
    <property type="evidence" value="ECO:0007669"/>
    <property type="project" value="UniProtKB-KW"/>
</dbReference>
<dbReference type="eggNOG" id="ENOG502QS9T">
    <property type="taxonomic scope" value="Eukaryota"/>
</dbReference>
<dbReference type="Pfam" id="PF03781">
    <property type="entry name" value="FGE-sulfatase"/>
    <property type="match status" value="1"/>
</dbReference>